<proteinExistence type="predicted"/>
<dbReference type="EMBL" id="ACIJ02000023">
    <property type="protein sequence ID" value="EEX71015.1"/>
    <property type="molecule type" value="Genomic_DNA"/>
</dbReference>
<evidence type="ECO:0000313" key="1">
    <source>
        <dbReference type="EMBL" id="EEX71015.1"/>
    </source>
</evidence>
<name>C9LJ48_9BACT</name>
<keyword evidence="2" id="KW-1185">Reference proteome</keyword>
<gene>
    <name evidence="1" type="ORF">GCWU000325_02260</name>
</gene>
<comment type="caution">
    <text evidence="1">The sequence shown here is derived from an EMBL/GenBank/DDBJ whole genome shotgun (WGS) entry which is preliminary data.</text>
</comment>
<protein>
    <submittedName>
        <fullName evidence="1">Uncharacterized protein</fullName>
    </submittedName>
</protein>
<dbReference type="HOGENOM" id="CLU_698025_0_0_10"/>
<dbReference type="STRING" id="626522.GCWU000325_02260"/>
<reference evidence="1" key="1">
    <citation type="submission" date="2009-09" db="EMBL/GenBank/DDBJ databases">
        <authorList>
            <person name="Weinstock G."/>
            <person name="Sodergren E."/>
            <person name="Clifton S."/>
            <person name="Fulton L."/>
            <person name="Fulton B."/>
            <person name="Courtney L."/>
            <person name="Fronick C."/>
            <person name="Harrison M."/>
            <person name="Strong C."/>
            <person name="Farmer C."/>
            <person name="Delahaunty K."/>
            <person name="Markovic C."/>
            <person name="Hall O."/>
            <person name="Minx P."/>
            <person name="Tomlinson C."/>
            <person name="Mitreva M."/>
            <person name="Nelson J."/>
            <person name="Hou S."/>
            <person name="Wollam A."/>
            <person name="Pepin K.H."/>
            <person name="Johnson M."/>
            <person name="Bhonagiri V."/>
            <person name="Nash W.E."/>
            <person name="Warren W."/>
            <person name="Chinwalla A."/>
            <person name="Mardis E.R."/>
            <person name="Wilson R.K."/>
        </authorList>
    </citation>
    <scope>NUCLEOTIDE SEQUENCE [LARGE SCALE GENOMIC DNA]</scope>
    <source>
        <strain evidence="1">ATCC 51259</strain>
    </source>
</reference>
<dbReference type="Proteomes" id="UP000003460">
    <property type="component" value="Unassembled WGS sequence"/>
</dbReference>
<accession>C9LJ48</accession>
<organism evidence="1 2">
    <name type="scientific">Alloprevotella tannerae ATCC 51259</name>
    <dbReference type="NCBI Taxonomy" id="626522"/>
    <lineage>
        <taxon>Bacteria</taxon>
        <taxon>Pseudomonadati</taxon>
        <taxon>Bacteroidota</taxon>
        <taxon>Bacteroidia</taxon>
        <taxon>Bacteroidales</taxon>
        <taxon>Prevotellaceae</taxon>
        <taxon>Alloprevotella</taxon>
    </lineage>
</organism>
<dbReference type="AlphaFoldDB" id="C9LJ48"/>
<evidence type="ECO:0000313" key="2">
    <source>
        <dbReference type="Proteomes" id="UP000003460"/>
    </source>
</evidence>
<sequence>MQPGSWPAASKIKRFDLMMKIRTILRKCFLWAVASMSILMLSGCFPSFNTSEEVMSYLKKKFPDQQIVLSPEYDTHRSLNENWRTWSFRLSGYPKDTFQVASRIKSLSLLIPKKHREIIDNFGKVVTLRCEREFEQGVLPTFDRSTRSLWRGFPREGFSLKPAEMEISSINDIRRVKHLIEAFENLLRKEKSTEVTIYKLHMRTGINRIVRLKKISDLFFDKIWNRKEKEKEKEEEEKLYYLEYYIYGCMDLQKQCQIFYNNVMVYYQQMATQGNGVNDKNMQAWAEEQLKLKASLPELSPKERDSLRNLLVIADTRVTSVFIDTGQKPYMLVTQSNIDDRPHSSGIFFTYPQMRAFCIASGLRVNGDWDHFTLMGADGRIYEFSITFYKKIKTA</sequence>